<dbReference type="RefSeq" id="WP_003888407.1">
    <property type="nucleotide sequence ID" value="NZ_ANBO01000043.1"/>
</dbReference>
<proteinExistence type="predicted"/>
<keyword evidence="2" id="KW-0472">Membrane</keyword>
<feature type="transmembrane region" description="Helical" evidence="2">
    <location>
        <begin position="182"/>
        <end position="204"/>
    </location>
</feature>
<feature type="transmembrane region" description="Helical" evidence="2">
    <location>
        <begin position="49"/>
        <end position="67"/>
    </location>
</feature>
<sequence length="403" mass="44870">MRTGEIRALSGLRIVAAVWVVLFHFRPLLEQTLPGFRSALAPVLDCGAQGVDLFFMLSGFVLAWNYFDRMGPSFRWRTTARFLWLRLARVWPVYLVTMHVAAGWIIFTLYVGHIPSEAAETLTATNYLRQLLMIQLWFVPFFDGSSWDGPAWSISAEWLAYLLFGGLILVIFRIARVTRARGLLVLAFCATLPPIMLLLASGYFYTPWSWLPRIVMQFIAGALVCAAVRRLNPGERARTAAGFGALALVAAIVGILYWFDGHPVPDVSDSSGLVDVLFVPLILLLAIGSGGLAWLLALRPVVYLGHVSFSLYMVHEIVHTIWNWMVLQFEILLSDDLAGKLIIVALLGVALLSAIMLYHFVEEPARKWMRSMLSPESRPAAGRLAPVHNSDDERAESLSARAG</sequence>
<gene>
    <name evidence="4" type="ORF">MPHL21000_21070</name>
</gene>
<dbReference type="AlphaFoldDB" id="A0A5N5US74"/>
<feature type="transmembrane region" description="Helical" evidence="2">
    <location>
        <begin position="341"/>
        <end position="361"/>
    </location>
</feature>
<dbReference type="Pfam" id="PF01757">
    <property type="entry name" value="Acyl_transf_3"/>
    <property type="match status" value="1"/>
</dbReference>
<accession>A0A5N5US74</accession>
<dbReference type="GO" id="GO:0016747">
    <property type="term" value="F:acyltransferase activity, transferring groups other than amino-acyl groups"/>
    <property type="evidence" value="ECO:0007669"/>
    <property type="project" value="InterPro"/>
</dbReference>
<keyword evidence="4" id="KW-0012">Acyltransferase</keyword>
<dbReference type="GeneID" id="74302839"/>
<organism evidence="4 5">
    <name type="scientific">Mycolicibacterium phlei DSM 43239 = CCUG 21000</name>
    <dbReference type="NCBI Taxonomy" id="1226750"/>
    <lineage>
        <taxon>Bacteria</taxon>
        <taxon>Bacillati</taxon>
        <taxon>Actinomycetota</taxon>
        <taxon>Actinomycetes</taxon>
        <taxon>Mycobacteriales</taxon>
        <taxon>Mycobacteriaceae</taxon>
        <taxon>Mycolicibacterium</taxon>
    </lineage>
</organism>
<feature type="transmembrane region" description="Helical" evidence="2">
    <location>
        <begin position="309"/>
        <end position="329"/>
    </location>
</feature>
<feature type="region of interest" description="Disordered" evidence="1">
    <location>
        <begin position="379"/>
        <end position="403"/>
    </location>
</feature>
<dbReference type="EMBL" id="ANBP01000044">
    <property type="protein sequence ID" value="KAB7752464.1"/>
    <property type="molecule type" value="Genomic_DNA"/>
</dbReference>
<feature type="transmembrane region" description="Helical" evidence="2">
    <location>
        <begin position="158"/>
        <end position="175"/>
    </location>
</feature>
<dbReference type="PANTHER" id="PTHR23028">
    <property type="entry name" value="ACETYLTRANSFERASE"/>
    <property type="match status" value="1"/>
</dbReference>
<name>A0A5N5US74_MYCPH</name>
<feature type="transmembrane region" description="Helical" evidence="2">
    <location>
        <begin position="279"/>
        <end position="297"/>
    </location>
</feature>
<protein>
    <submittedName>
        <fullName evidence="4">Acyltransferase</fullName>
    </submittedName>
</protein>
<keyword evidence="4" id="KW-0808">Transferase</keyword>
<comment type="caution">
    <text evidence="4">The sequence shown here is derived from an EMBL/GenBank/DDBJ whole genome shotgun (WGS) entry which is preliminary data.</text>
</comment>
<dbReference type="Proteomes" id="UP000325690">
    <property type="component" value="Unassembled WGS sequence"/>
</dbReference>
<dbReference type="GO" id="GO:0009103">
    <property type="term" value="P:lipopolysaccharide biosynthetic process"/>
    <property type="evidence" value="ECO:0007669"/>
    <property type="project" value="TreeGrafter"/>
</dbReference>
<reference evidence="4 5" key="1">
    <citation type="submission" date="2012-10" db="EMBL/GenBank/DDBJ databases">
        <title>The draft sequence of the Mycobacterium pheli genome.</title>
        <authorList>
            <person name="Pettersson B.M.F."/>
            <person name="Das S."/>
            <person name="Dasgupta S."/>
            <person name="Bhattacharya A."/>
            <person name="Kirsebom L.A."/>
        </authorList>
    </citation>
    <scope>NUCLEOTIDE SEQUENCE [LARGE SCALE GENOMIC DNA]</scope>
    <source>
        <strain evidence="4 5">CCUG 21000</strain>
    </source>
</reference>
<evidence type="ECO:0000256" key="1">
    <source>
        <dbReference type="SAM" id="MobiDB-lite"/>
    </source>
</evidence>
<evidence type="ECO:0000313" key="5">
    <source>
        <dbReference type="Proteomes" id="UP000325690"/>
    </source>
</evidence>
<feature type="transmembrane region" description="Helical" evidence="2">
    <location>
        <begin position="240"/>
        <end position="259"/>
    </location>
</feature>
<evidence type="ECO:0000256" key="2">
    <source>
        <dbReference type="SAM" id="Phobius"/>
    </source>
</evidence>
<keyword evidence="5" id="KW-1185">Reference proteome</keyword>
<feature type="domain" description="Acyltransferase 3" evidence="3">
    <location>
        <begin position="8"/>
        <end position="358"/>
    </location>
</feature>
<dbReference type="InterPro" id="IPR002656">
    <property type="entry name" value="Acyl_transf_3_dom"/>
</dbReference>
<keyword evidence="2" id="KW-0812">Transmembrane</keyword>
<evidence type="ECO:0000259" key="3">
    <source>
        <dbReference type="Pfam" id="PF01757"/>
    </source>
</evidence>
<evidence type="ECO:0000313" key="4">
    <source>
        <dbReference type="EMBL" id="KAB7752464.1"/>
    </source>
</evidence>
<feature type="transmembrane region" description="Helical" evidence="2">
    <location>
        <begin position="88"/>
        <end position="111"/>
    </location>
</feature>
<feature type="transmembrane region" description="Helical" evidence="2">
    <location>
        <begin position="12"/>
        <end position="29"/>
    </location>
</feature>
<feature type="transmembrane region" description="Helical" evidence="2">
    <location>
        <begin position="210"/>
        <end position="228"/>
    </location>
</feature>
<keyword evidence="2" id="KW-1133">Transmembrane helix</keyword>
<dbReference type="GO" id="GO:0016020">
    <property type="term" value="C:membrane"/>
    <property type="evidence" value="ECO:0007669"/>
    <property type="project" value="TreeGrafter"/>
</dbReference>
<dbReference type="InterPro" id="IPR050879">
    <property type="entry name" value="Acyltransferase_3"/>
</dbReference>
<dbReference type="PANTHER" id="PTHR23028:SF53">
    <property type="entry name" value="ACYL_TRANSF_3 DOMAIN-CONTAINING PROTEIN"/>
    <property type="match status" value="1"/>
</dbReference>